<dbReference type="Proteomes" id="UP000242705">
    <property type="component" value="Unassembled WGS sequence"/>
</dbReference>
<name>A0A1R0IL10_SULTH</name>
<dbReference type="Gene3D" id="3.90.930.12">
    <property type="entry name" value="Ribosomal protein L6, alpha-beta domain"/>
    <property type="match status" value="2"/>
</dbReference>
<dbReference type="PROSITE" id="PS00525">
    <property type="entry name" value="RIBOSOMAL_L6_1"/>
    <property type="match status" value="1"/>
</dbReference>
<dbReference type="InterPro" id="IPR019906">
    <property type="entry name" value="Ribosomal_uL6_bac-type"/>
</dbReference>
<comment type="caution">
    <text evidence="10">The sequence shown here is derived from an EMBL/GenBank/DDBJ whole genome shotgun (WGS) entry which is preliminary data.</text>
</comment>
<dbReference type="GO" id="GO:0019843">
    <property type="term" value="F:rRNA binding"/>
    <property type="evidence" value="ECO:0007669"/>
    <property type="project" value="UniProtKB-UniRule"/>
</dbReference>
<comment type="function">
    <text evidence="6 8">This protein binds to the 23S rRNA, and is important in its secondary structure. It is located near the subunit interface in the base of the L7/L12 stalk, and near the tRNA binding site of the peptidyltransferase center.</text>
</comment>
<comment type="similarity">
    <text evidence="1 6 7">Belongs to the universal ribosomal protein uL6 family.</text>
</comment>
<comment type="subunit">
    <text evidence="6">Part of the 50S ribosomal subunit.</text>
</comment>
<keyword evidence="4 6" id="KW-0689">Ribosomal protein</keyword>
<gene>
    <name evidence="6" type="primary">rplF</name>
    <name evidence="10" type="ORF">C7B47_04575</name>
</gene>
<evidence type="ECO:0000256" key="2">
    <source>
        <dbReference type="ARBA" id="ARBA00022730"/>
    </source>
</evidence>
<feature type="domain" description="Large ribosomal subunit protein uL6 alpha-beta" evidence="9">
    <location>
        <begin position="91"/>
        <end position="164"/>
    </location>
</feature>
<dbReference type="NCBIfam" id="TIGR03654">
    <property type="entry name" value="L6_bact"/>
    <property type="match status" value="1"/>
</dbReference>
<protein>
    <recommendedName>
        <fullName evidence="6">Large ribosomal subunit protein uL6</fullName>
    </recommendedName>
</protein>
<reference evidence="10 11" key="1">
    <citation type="journal article" date="2014" name="BMC Genomics">
        <title>Comparison of environmental and isolate Sulfobacillus genomes reveals diverse carbon, sulfur, nitrogen, and hydrogen metabolisms.</title>
        <authorList>
            <person name="Justice N.B."/>
            <person name="Norman A."/>
            <person name="Brown C.T."/>
            <person name="Singh A."/>
            <person name="Thomas B.C."/>
            <person name="Banfield J.F."/>
        </authorList>
    </citation>
    <scope>NUCLEOTIDE SEQUENCE [LARGE SCALE GENOMIC DNA]</scope>
    <source>
        <strain evidence="10">AMDSBA5</strain>
    </source>
</reference>
<dbReference type="GO" id="GO:0003735">
    <property type="term" value="F:structural constituent of ribosome"/>
    <property type="evidence" value="ECO:0007669"/>
    <property type="project" value="UniProtKB-UniRule"/>
</dbReference>
<dbReference type="FunFam" id="3.90.930.12:FF:000001">
    <property type="entry name" value="50S ribosomal protein L6"/>
    <property type="match status" value="1"/>
</dbReference>
<evidence type="ECO:0000256" key="5">
    <source>
        <dbReference type="ARBA" id="ARBA00023274"/>
    </source>
</evidence>
<evidence type="ECO:0000313" key="11">
    <source>
        <dbReference type="Proteomes" id="UP000242705"/>
    </source>
</evidence>
<dbReference type="PIRSF" id="PIRSF002162">
    <property type="entry name" value="Ribosomal_L6"/>
    <property type="match status" value="1"/>
</dbReference>
<dbReference type="InterPro" id="IPR000702">
    <property type="entry name" value="Ribosomal_uL6-like"/>
</dbReference>
<dbReference type="InterPro" id="IPR020040">
    <property type="entry name" value="Ribosomal_uL6_a/b-dom"/>
</dbReference>
<evidence type="ECO:0000256" key="8">
    <source>
        <dbReference type="RuleBase" id="RU003870"/>
    </source>
</evidence>
<evidence type="ECO:0000313" key="10">
    <source>
        <dbReference type="EMBL" id="PSR28447.1"/>
    </source>
</evidence>
<evidence type="ECO:0000256" key="6">
    <source>
        <dbReference type="HAMAP-Rule" id="MF_01365"/>
    </source>
</evidence>
<feature type="domain" description="Large ribosomal subunit protein uL6 alpha-beta" evidence="9">
    <location>
        <begin position="11"/>
        <end position="82"/>
    </location>
</feature>
<dbReference type="EMBL" id="PXYX01000006">
    <property type="protein sequence ID" value="PSR28447.1"/>
    <property type="molecule type" value="Genomic_DNA"/>
</dbReference>
<evidence type="ECO:0000256" key="4">
    <source>
        <dbReference type="ARBA" id="ARBA00022980"/>
    </source>
</evidence>
<dbReference type="PRINTS" id="PR00059">
    <property type="entry name" value="RIBOSOMALL6"/>
</dbReference>
<dbReference type="InterPro" id="IPR036789">
    <property type="entry name" value="Ribosomal_uL6-like_a/b-dom_sf"/>
</dbReference>
<proteinExistence type="inferred from homology"/>
<dbReference type="GO" id="GO:0022625">
    <property type="term" value="C:cytosolic large ribosomal subunit"/>
    <property type="evidence" value="ECO:0007669"/>
    <property type="project" value="UniProtKB-UniRule"/>
</dbReference>
<dbReference type="AlphaFoldDB" id="A0A1R0IL10"/>
<dbReference type="GO" id="GO:0002181">
    <property type="term" value="P:cytoplasmic translation"/>
    <property type="evidence" value="ECO:0007669"/>
    <property type="project" value="TreeGrafter"/>
</dbReference>
<evidence type="ECO:0000256" key="1">
    <source>
        <dbReference type="ARBA" id="ARBA00009356"/>
    </source>
</evidence>
<accession>A0A1R0IL10</accession>
<keyword evidence="2 6" id="KW-0699">rRNA-binding</keyword>
<keyword evidence="3 6" id="KW-0694">RNA-binding</keyword>
<dbReference type="InterPro" id="IPR002358">
    <property type="entry name" value="Ribosomal_uL6_CS"/>
</dbReference>
<organism evidence="10 11">
    <name type="scientific">Sulfobacillus thermosulfidooxidans</name>
    <dbReference type="NCBI Taxonomy" id="28034"/>
    <lineage>
        <taxon>Bacteria</taxon>
        <taxon>Bacillati</taxon>
        <taxon>Bacillota</taxon>
        <taxon>Clostridia</taxon>
        <taxon>Eubacteriales</taxon>
        <taxon>Clostridiales Family XVII. Incertae Sedis</taxon>
        <taxon>Sulfobacillus</taxon>
    </lineage>
</organism>
<dbReference type="HAMAP" id="MF_01365_B">
    <property type="entry name" value="Ribosomal_uL6_B"/>
    <property type="match status" value="1"/>
</dbReference>
<dbReference type="PANTHER" id="PTHR11655:SF14">
    <property type="entry name" value="LARGE RIBOSOMAL SUBUNIT PROTEIN UL6M"/>
    <property type="match status" value="1"/>
</dbReference>
<dbReference type="PANTHER" id="PTHR11655">
    <property type="entry name" value="60S/50S RIBOSOMAL PROTEIN L6/L9"/>
    <property type="match status" value="1"/>
</dbReference>
<keyword evidence="5 6" id="KW-0687">Ribonucleoprotein</keyword>
<evidence type="ECO:0000256" key="3">
    <source>
        <dbReference type="ARBA" id="ARBA00022884"/>
    </source>
</evidence>
<evidence type="ECO:0000259" key="9">
    <source>
        <dbReference type="Pfam" id="PF00347"/>
    </source>
</evidence>
<dbReference type="FunFam" id="3.90.930.12:FF:000002">
    <property type="entry name" value="50S ribosomal protein L6"/>
    <property type="match status" value="1"/>
</dbReference>
<dbReference type="Pfam" id="PF00347">
    <property type="entry name" value="Ribosomal_L6"/>
    <property type="match status" value="2"/>
</dbReference>
<dbReference type="SUPFAM" id="SSF56053">
    <property type="entry name" value="Ribosomal protein L6"/>
    <property type="match status" value="2"/>
</dbReference>
<evidence type="ECO:0000256" key="7">
    <source>
        <dbReference type="RuleBase" id="RU003869"/>
    </source>
</evidence>
<dbReference type="RefSeq" id="WP_020376683.1">
    <property type="nucleotide sequence ID" value="NZ_MDZD01000009.1"/>
</dbReference>
<sequence length="179" mass="19397">MSRIGKKAIPIPAGVTVTIDGTRVHVKGPKGELERTLRPEVTVTMENNELRVLPVDDSPVARAQWGLSRTLVANMVEGVSQGFQRNLEMAGVGYRASKQGQNLVLAVGFSHPVNIEPPAGIEFEVPNPTNIVVKGYDKEAVGATAARIRSVRPPEPYKGKGIHYQGERIIRKVGKTGKK</sequence>